<reference evidence="1 2" key="1">
    <citation type="submission" date="2016-07" db="EMBL/GenBank/DDBJ databases">
        <title>Multiple horizontal gene transfer events from other fungi enriched the ability of initially mycotrophic Trichoderma (Ascomycota) to feed on dead plant biomass.</title>
        <authorList>
            <consortium name="DOE Joint Genome Institute"/>
            <person name="Aerts A."/>
            <person name="Atanasova L."/>
            <person name="Chenthamara K."/>
            <person name="Zhang J."/>
            <person name="Grujic M."/>
            <person name="Henrissat B."/>
            <person name="Kuo A."/>
            <person name="Salamov A."/>
            <person name="Lipzen A."/>
            <person name="Labutti K."/>
            <person name="Barry K."/>
            <person name="Miao Y."/>
            <person name="Rahimi M.J."/>
            <person name="Shen Q."/>
            <person name="Grigoriev I.V."/>
            <person name="Kubicek C.P."/>
            <person name="Druzhinina I.S."/>
        </authorList>
    </citation>
    <scope>NUCLEOTIDE SEQUENCE [LARGE SCALE GENOMIC DNA]</scope>
    <source>
        <strain evidence="1 2">ATCC 18648</strain>
    </source>
</reference>
<keyword evidence="2" id="KW-1185">Reference proteome</keyword>
<dbReference type="EMBL" id="KZ679138">
    <property type="protein sequence ID" value="PTB73516.1"/>
    <property type="molecule type" value="Genomic_DNA"/>
</dbReference>
<dbReference type="AlphaFoldDB" id="A0A2T4BW89"/>
<proteinExistence type="predicted"/>
<protein>
    <submittedName>
        <fullName evidence="1">Uncharacterized protein</fullName>
    </submittedName>
</protein>
<accession>A0A2T4BW89</accession>
<gene>
    <name evidence="1" type="ORF">M440DRAFT_133065</name>
</gene>
<name>A0A2T4BW89_TRILO</name>
<organism evidence="1 2">
    <name type="scientific">Trichoderma longibrachiatum ATCC 18648</name>
    <dbReference type="NCBI Taxonomy" id="983965"/>
    <lineage>
        <taxon>Eukaryota</taxon>
        <taxon>Fungi</taxon>
        <taxon>Dikarya</taxon>
        <taxon>Ascomycota</taxon>
        <taxon>Pezizomycotina</taxon>
        <taxon>Sordariomycetes</taxon>
        <taxon>Hypocreomycetidae</taxon>
        <taxon>Hypocreales</taxon>
        <taxon>Hypocreaceae</taxon>
        <taxon>Trichoderma</taxon>
    </lineage>
</organism>
<evidence type="ECO:0000313" key="2">
    <source>
        <dbReference type="Proteomes" id="UP000240760"/>
    </source>
</evidence>
<dbReference type="Proteomes" id="UP000240760">
    <property type="component" value="Unassembled WGS sequence"/>
</dbReference>
<sequence length="71" mass="7973">MRKNNAMQAQEKVSRKLRTKQDSGETLLAFFSSSSCLLVLFSFSTSRPSPPFLLPSSSLSLRLVWSFRCGN</sequence>
<evidence type="ECO:0000313" key="1">
    <source>
        <dbReference type="EMBL" id="PTB73516.1"/>
    </source>
</evidence>